<feature type="compositionally biased region" description="Gly residues" evidence="1">
    <location>
        <begin position="371"/>
        <end position="380"/>
    </location>
</feature>
<feature type="region of interest" description="Disordered" evidence="1">
    <location>
        <begin position="30"/>
        <end position="52"/>
    </location>
</feature>
<evidence type="ECO:0000256" key="1">
    <source>
        <dbReference type="SAM" id="MobiDB-lite"/>
    </source>
</evidence>
<evidence type="ECO:0000313" key="2">
    <source>
        <dbReference type="EMBL" id="GGV90032.1"/>
    </source>
</evidence>
<comment type="caution">
    <text evidence="2">The sequence shown here is derived from an EMBL/GenBank/DDBJ whole genome shotgun (WGS) entry which is preliminary data.</text>
</comment>
<name>A0ABQ2W2E0_9ACTN</name>
<organism evidence="2 3">
    <name type="scientific">Streptomyces gelaticus</name>
    <dbReference type="NCBI Taxonomy" id="285446"/>
    <lineage>
        <taxon>Bacteria</taxon>
        <taxon>Bacillati</taxon>
        <taxon>Actinomycetota</taxon>
        <taxon>Actinomycetes</taxon>
        <taxon>Kitasatosporales</taxon>
        <taxon>Streptomycetaceae</taxon>
        <taxon>Streptomyces</taxon>
    </lineage>
</organism>
<protein>
    <recommendedName>
        <fullName evidence="4">HEAT repeat domain-containing protein</fullName>
    </recommendedName>
</protein>
<dbReference type="EMBL" id="BMTF01000016">
    <property type="protein sequence ID" value="GGV90032.1"/>
    <property type="molecule type" value="Genomic_DNA"/>
</dbReference>
<accession>A0ABQ2W2E0</accession>
<feature type="region of interest" description="Disordered" evidence="1">
    <location>
        <begin position="348"/>
        <end position="382"/>
    </location>
</feature>
<dbReference type="Proteomes" id="UP000660675">
    <property type="component" value="Unassembled WGS sequence"/>
</dbReference>
<dbReference type="RefSeq" id="WP_229867157.1">
    <property type="nucleotide sequence ID" value="NZ_BMTF01000016.1"/>
</dbReference>
<evidence type="ECO:0000313" key="3">
    <source>
        <dbReference type="Proteomes" id="UP000660675"/>
    </source>
</evidence>
<gene>
    <name evidence="2" type="ORF">GCM10015535_45120</name>
</gene>
<keyword evidence="3" id="KW-1185">Reference proteome</keyword>
<evidence type="ECO:0008006" key="4">
    <source>
        <dbReference type="Google" id="ProtNLM"/>
    </source>
</evidence>
<sequence length="614" mass="66053">MSAAAERGALTPGLPLYVYALRLHRAEPDGRLPKGGYALPDPPERRRRTRTATNTPWKVACAALAEVLGPLMSAPDTDRAAEEIHLRLAEPNVRAGHVQYAVAGLPLQDEASARALGRCLARTGTSTLAVSVGIALLARLGEPEDIPYLKVLGQLQGLFSLAVQALDAIDSPTAALVWLGHRAGTPALRGLVDALAAGADASVRERLEAVLRETGSMRPQTARRVAEAVRLAEVLREADPHESWPVAGAGRLLCRMSSANDDRAEILACPAAVSMYEAFVARAAELPPAFGHYAVLLSVALELHSGPSHLLEWGTGRREALLDGLEAVLSRPAWRALPVNGEGRRAEWARRTARQPFRRDSESAGSAGAAGSPGSGGSAGPVGRLRVEATVLDPVDPGIVETRILIDGRPLVPEAFGRGLAHSPEYLLDAGRLRATDEPRKVQLAEAYCTEGCCGALHVTIRRDGDHVVWSDWSRPAPPSSSPLPRELPEYRFEAAAYDAEITRAENDHSWTWPARRTARLIAAGLRDRPDLLTRWGAKPNWVGTDFRDRDLTAVSLLYRPDPGVVRSGEYTPWKHCMWYIPEDGTPPEDRAAAALHRLATADPRTYDGGAGGG</sequence>
<proteinExistence type="predicted"/>
<reference evidence="3" key="1">
    <citation type="journal article" date="2019" name="Int. J. Syst. Evol. Microbiol.">
        <title>The Global Catalogue of Microorganisms (GCM) 10K type strain sequencing project: providing services to taxonomists for standard genome sequencing and annotation.</title>
        <authorList>
            <consortium name="The Broad Institute Genomics Platform"/>
            <consortium name="The Broad Institute Genome Sequencing Center for Infectious Disease"/>
            <person name="Wu L."/>
            <person name="Ma J."/>
        </authorList>
    </citation>
    <scope>NUCLEOTIDE SEQUENCE [LARGE SCALE GENOMIC DNA]</scope>
    <source>
        <strain evidence="3">JCM 4376</strain>
    </source>
</reference>